<dbReference type="RefSeq" id="WP_206963600.1">
    <property type="nucleotide sequence ID" value="NZ_BAAAJJ010000020.1"/>
</dbReference>
<keyword evidence="2" id="KW-1185">Reference proteome</keyword>
<gene>
    <name evidence="1" type="ORF">J0695_20665</name>
</gene>
<sequence>MDPRLLEIVLGMHDSKGLREMAGLNGRDTRAPADLLPTVMAEMGVDPLPGTLEAVTMVFQNIAADCLTGRLDERAVVQQVQEIVISHDYASEIIDLPLGLLYGLDDEWQGGWGATVEQLRATVRARCTDQLAQSPT</sequence>
<evidence type="ECO:0000313" key="2">
    <source>
        <dbReference type="Proteomes" id="UP000664167"/>
    </source>
</evidence>
<protein>
    <submittedName>
        <fullName evidence="1">Uncharacterized protein</fullName>
    </submittedName>
</protein>
<accession>A0A939F8V3</accession>
<dbReference type="AlphaFoldDB" id="A0A939F8V3"/>
<evidence type="ECO:0000313" key="1">
    <source>
        <dbReference type="EMBL" id="MBO0514192.1"/>
    </source>
</evidence>
<comment type="caution">
    <text evidence="1">The sequence shown here is derived from an EMBL/GenBank/DDBJ whole genome shotgun (WGS) entry which is preliminary data.</text>
</comment>
<proteinExistence type="predicted"/>
<reference evidence="1" key="1">
    <citation type="submission" date="2021-03" db="EMBL/GenBank/DDBJ databases">
        <title>Streptomyces poriferae sp. nov., a novel marine sponge-derived Actinobacteria species with anti-MRSA activity.</title>
        <authorList>
            <person name="Sandoval-Powers M."/>
            <person name="Kralova S."/>
            <person name="Nguyen G.-S."/>
            <person name="Fawwal D."/>
            <person name="Degnes K."/>
            <person name="Klinkenberg G."/>
            <person name="Sletta H."/>
            <person name="Wentzel A."/>
            <person name="Liles M.R."/>
        </authorList>
    </citation>
    <scope>NUCLEOTIDE SEQUENCE</scope>
    <source>
        <strain evidence="1">DSM 41794</strain>
    </source>
</reference>
<dbReference type="Proteomes" id="UP000664167">
    <property type="component" value="Unassembled WGS sequence"/>
</dbReference>
<name>A0A939F8V3_9ACTN</name>
<dbReference type="EMBL" id="JAFLRJ010000188">
    <property type="protein sequence ID" value="MBO0514192.1"/>
    <property type="molecule type" value="Genomic_DNA"/>
</dbReference>
<organism evidence="1 2">
    <name type="scientific">Streptomyces beijiangensis</name>
    <dbReference type="NCBI Taxonomy" id="163361"/>
    <lineage>
        <taxon>Bacteria</taxon>
        <taxon>Bacillati</taxon>
        <taxon>Actinomycetota</taxon>
        <taxon>Actinomycetes</taxon>
        <taxon>Kitasatosporales</taxon>
        <taxon>Streptomycetaceae</taxon>
        <taxon>Streptomyces</taxon>
    </lineage>
</organism>